<dbReference type="Pfam" id="PF10294">
    <property type="entry name" value="Methyltransf_16"/>
    <property type="match status" value="1"/>
</dbReference>
<protein>
    <recommendedName>
        <fullName evidence="4">Methyltransferase</fullName>
    </recommendedName>
</protein>
<dbReference type="EMBL" id="NBCO01000024">
    <property type="protein sequence ID" value="ORC87092.1"/>
    <property type="molecule type" value="Genomic_DNA"/>
</dbReference>
<evidence type="ECO:0000313" key="2">
    <source>
        <dbReference type="EMBL" id="ORC87092.1"/>
    </source>
</evidence>
<accession>A0A1X0NQU9</accession>
<dbReference type="OrthoDB" id="194386at2759"/>
<dbReference type="Proteomes" id="UP000192257">
    <property type="component" value="Unassembled WGS sequence"/>
</dbReference>
<dbReference type="RefSeq" id="XP_028881158.1">
    <property type="nucleotide sequence ID" value="XM_029027654.1"/>
</dbReference>
<dbReference type="InterPro" id="IPR029063">
    <property type="entry name" value="SAM-dependent_MTases_sf"/>
</dbReference>
<comment type="caution">
    <text evidence="2">The sequence shown here is derived from an EMBL/GenBank/DDBJ whole genome shotgun (WGS) entry which is preliminary data.</text>
</comment>
<sequence length="428" mass="48503">METIKTHPPLSLLLLLQSAPPQETFKAFKDDCEVLGMPWYSSTAQQLCVSLFIRNPILLKYPPRKTNIRAFLKLYLNDLQSPETMTLMINTLNHDDEEEEDTIDSRLMEAYIEYSINSDSNDIQATKCYKTFYCPFACKPYLPVRLASGQFTNVGLALWPAAFVLTQLLLDEFTSSQPMILSPTGKIRVLELGAGVGLTPLVLHRYSPCRERLQRCILTDYQPELIENILFNLNSNGIVSDLSSDHKGKDLVYITDILDWTETEENQHKLQEWDCNLILAADCIYEVELITPLVTTLRNALHSAEDAVAIVVQTHRQNTTMRRFFDAVKDASLQMKSFRLLSNALDEKNERREGGGLTLQPATLDAEGNLITIEVDQEQNPDNNNNNNNNRINTRKDNGEGNNGCWNGWLGPFYLSSEAAVGIHVLRR</sequence>
<proteinExistence type="predicted"/>
<dbReference type="InterPro" id="IPR019410">
    <property type="entry name" value="Methyltransf_16"/>
</dbReference>
<evidence type="ECO:0000256" key="1">
    <source>
        <dbReference type="SAM" id="MobiDB-lite"/>
    </source>
</evidence>
<name>A0A1X0NQU9_9TRYP</name>
<dbReference type="PANTHER" id="PTHR14614:SF130">
    <property type="entry name" value="PROTEIN-LYSINE N-METHYLTRANSFERASE EEF2KMT"/>
    <property type="match status" value="1"/>
</dbReference>
<dbReference type="AlphaFoldDB" id="A0A1X0NQU9"/>
<evidence type="ECO:0000313" key="3">
    <source>
        <dbReference type="Proteomes" id="UP000192257"/>
    </source>
</evidence>
<reference evidence="2 3" key="1">
    <citation type="submission" date="2017-03" db="EMBL/GenBank/DDBJ databases">
        <title>An alternative strategy for trypanosome survival in the mammalian bloodstream revealed through genome and transcriptome analysis of the ubiquitous bovine parasite Trypanosoma (Megatrypanum) theileri.</title>
        <authorList>
            <person name="Kelly S."/>
            <person name="Ivens A."/>
            <person name="Mott A."/>
            <person name="O'Neill E."/>
            <person name="Emms D."/>
            <person name="Macleod O."/>
            <person name="Voorheis P."/>
            <person name="Matthews J."/>
            <person name="Matthews K."/>
            <person name="Carrington M."/>
        </authorList>
    </citation>
    <scope>NUCLEOTIDE SEQUENCE [LARGE SCALE GENOMIC DNA]</scope>
    <source>
        <strain evidence="2">Edinburgh</strain>
    </source>
</reference>
<dbReference type="VEuPathDB" id="TriTrypDB:TM35_000242420"/>
<dbReference type="PANTHER" id="PTHR14614">
    <property type="entry name" value="HEPATOCELLULAR CARCINOMA-ASSOCIATED ANTIGEN"/>
    <property type="match status" value="1"/>
</dbReference>
<dbReference type="GeneID" id="39987434"/>
<keyword evidence="3" id="KW-1185">Reference proteome</keyword>
<gene>
    <name evidence="2" type="ORF">TM35_000242420</name>
</gene>
<evidence type="ECO:0008006" key="4">
    <source>
        <dbReference type="Google" id="ProtNLM"/>
    </source>
</evidence>
<dbReference type="STRING" id="67003.A0A1X0NQU9"/>
<feature type="region of interest" description="Disordered" evidence="1">
    <location>
        <begin position="375"/>
        <end position="396"/>
    </location>
</feature>
<dbReference type="SUPFAM" id="SSF53335">
    <property type="entry name" value="S-adenosyl-L-methionine-dependent methyltransferases"/>
    <property type="match status" value="1"/>
</dbReference>
<organism evidence="2 3">
    <name type="scientific">Trypanosoma theileri</name>
    <dbReference type="NCBI Taxonomy" id="67003"/>
    <lineage>
        <taxon>Eukaryota</taxon>
        <taxon>Discoba</taxon>
        <taxon>Euglenozoa</taxon>
        <taxon>Kinetoplastea</taxon>
        <taxon>Metakinetoplastina</taxon>
        <taxon>Trypanosomatida</taxon>
        <taxon>Trypanosomatidae</taxon>
        <taxon>Trypanosoma</taxon>
    </lineage>
</organism>
<dbReference type="Gene3D" id="3.40.50.150">
    <property type="entry name" value="Vaccinia Virus protein VP39"/>
    <property type="match status" value="1"/>
</dbReference>